<protein>
    <submittedName>
        <fullName evidence="3">Uncharacterized protein</fullName>
    </submittedName>
</protein>
<keyword evidence="4" id="KW-1185">Reference proteome</keyword>
<dbReference type="Proteomes" id="UP001302126">
    <property type="component" value="Unassembled WGS sequence"/>
</dbReference>
<dbReference type="GO" id="GO:0005815">
    <property type="term" value="C:microtubule organizing center"/>
    <property type="evidence" value="ECO:0007669"/>
    <property type="project" value="TreeGrafter"/>
</dbReference>
<dbReference type="SUPFAM" id="SSF116907">
    <property type="entry name" value="Hook domain"/>
    <property type="match status" value="1"/>
</dbReference>
<keyword evidence="1" id="KW-0175">Coiled coil</keyword>
<name>A0AAN6WRD8_9PEZI</name>
<dbReference type="EMBL" id="MU864433">
    <property type="protein sequence ID" value="KAK4186035.1"/>
    <property type="molecule type" value="Genomic_DNA"/>
</dbReference>
<dbReference type="PANTHER" id="PTHR18947:SF28">
    <property type="entry name" value="GIRDIN, ISOFORM A"/>
    <property type="match status" value="1"/>
</dbReference>
<dbReference type="AlphaFoldDB" id="A0AAN6WRD8"/>
<feature type="coiled-coil region" evidence="1">
    <location>
        <begin position="448"/>
        <end position="502"/>
    </location>
</feature>
<evidence type="ECO:0000313" key="4">
    <source>
        <dbReference type="Proteomes" id="UP001302126"/>
    </source>
</evidence>
<feature type="coiled-coil region" evidence="1">
    <location>
        <begin position="184"/>
        <end position="413"/>
    </location>
</feature>
<reference evidence="3" key="1">
    <citation type="journal article" date="2023" name="Mol. Phylogenet. Evol.">
        <title>Genome-scale phylogeny and comparative genomics of the fungal order Sordariales.</title>
        <authorList>
            <person name="Hensen N."/>
            <person name="Bonometti L."/>
            <person name="Westerberg I."/>
            <person name="Brannstrom I.O."/>
            <person name="Guillou S."/>
            <person name="Cros-Aarteil S."/>
            <person name="Calhoun S."/>
            <person name="Haridas S."/>
            <person name="Kuo A."/>
            <person name="Mondo S."/>
            <person name="Pangilinan J."/>
            <person name="Riley R."/>
            <person name="LaButti K."/>
            <person name="Andreopoulos B."/>
            <person name="Lipzen A."/>
            <person name="Chen C."/>
            <person name="Yan M."/>
            <person name="Daum C."/>
            <person name="Ng V."/>
            <person name="Clum A."/>
            <person name="Steindorff A."/>
            <person name="Ohm R.A."/>
            <person name="Martin F."/>
            <person name="Silar P."/>
            <person name="Natvig D.O."/>
            <person name="Lalanne C."/>
            <person name="Gautier V."/>
            <person name="Ament-Velasquez S.L."/>
            <person name="Kruys A."/>
            <person name="Hutchinson M.I."/>
            <person name="Powell A.J."/>
            <person name="Barry K."/>
            <person name="Miller A.N."/>
            <person name="Grigoriev I.V."/>
            <person name="Debuchy R."/>
            <person name="Gladieux P."/>
            <person name="Hiltunen Thoren M."/>
            <person name="Johannesson H."/>
        </authorList>
    </citation>
    <scope>NUCLEOTIDE SEQUENCE</scope>
    <source>
        <strain evidence="3">PSN309</strain>
    </source>
</reference>
<feature type="coiled-coil region" evidence="1">
    <location>
        <begin position="532"/>
        <end position="566"/>
    </location>
</feature>
<evidence type="ECO:0000313" key="3">
    <source>
        <dbReference type="EMBL" id="KAK4186035.1"/>
    </source>
</evidence>
<dbReference type="PANTHER" id="PTHR18947">
    <property type="entry name" value="HOOK PROTEINS"/>
    <property type="match status" value="1"/>
</dbReference>
<dbReference type="GO" id="GO:0008017">
    <property type="term" value="F:microtubule binding"/>
    <property type="evidence" value="ECO:0007669"/>
    <property type="project" value="TreeGrafter"/>
</dbReference>
<evidence type="ECO:0000256" key="1">
    <source>
        <dbReference type="SAM" id="Coils"/>
    </source>
</evidence>
<dbReference type="GO" id="GO:0030705">
    <property type="term" value="P:cytoskeleton-dependent intracellular transport"/>
    <property type="evidence" value="ECO:0007669"/>
    <property type="project" value="TreeGrafter"/>
</dbReference>
<accession>A0AAN6WRD8</accession>
<sequence>MTQHSPLAQAALLKWVNTFETRRKAVTLQDLRDGIILGQVLEKMLAPEFHSSSLVPNPQSDADKKQNLETVYRGLAGFLRTDNAVLAPSPSEFRAIAENPSDNAMCEFLTAFLTAACLGSLSRTYVPNIMKLDKATQGEIAKIIAQKSQLKAERESKETAEGQNLEDDVDLHVARDPDLMEEELHQWKEKVVILRKQNADLQTRLDKLLDTRETMMQDLQASQDELSTLKQARGSDVSAAIRELKNELREKMTEIDRLEDELHQKTSDATRLQRENESLRTAALLVQELQDRVTLLEHETKQQQQTIKGLENYKKKAQDFTAIQQRNRALDAQVSQLEQELKYMEEIREQNKRLQKEVDEKVRVLSSNEQEIIYTLQSKNVLQDANEDLKRKIEYLESKRQLDESTIAQLQEQLQVGDYMHSGSDSPGARGTGFSLEQELEGSSTDPAVTLRLEVQRLKAENNLLRNNMAVASENERLRSELDSANQKVDHYRLTATEAMEKHAVAQEQINALVTNSVGEGDNAFITMRRNLLDTTRECETLRKRTRELEREASDRERQLLQLKTDIEAVGEEQSVALAALKSSDELISDSLRTELEATRRQLAGKTFELEQMKEQLMGALVSKDKTQKKLDDALTAVANNVTSPDGSTKGRKEDAEKIEKLKAALRQKIEQLEKSEQDKYEVQRRLKLMENGGAFAAQKAANEQIIKTLQRENAMITTAWYDLTSRLQSNHVVLARRHDAPKSWLNKQRQMVNSTPRR</sequence>
<reference evidence="3" key="2">
    <citation type="submission" date="2023-05" db="EMBL/GenBank/DDBJ databases">
        <authorList>
            <consortium name="Lawrence Berkeley National Laboratory"/>
            <person name="Steindorff A."/>
            <person name="Hensen N."/>
            <person name="Bonometti L."/>
            <person name="Westerberg I."/>
            <person name="Brannstrom I.O."/>
            <person name="Guillou S."/>
            <person name="Cros-Aarteil S."/>
            <person name="Calhoun S."/>
            <person name="Haridas S."/>
            <person name="Kuo A."/>
            <person name="Mondo S."/>
            <person name="Pangilinan J."/>
            <person name="Riley R."/>
            <person name="Labutti K."/>
            <person name="Andreopoulos B."/>
            <person name="Lipzen A."/>
            <person name="Chen C."/>
            <person name="Yanf M."/>
            <person name="Daum C."/>
            <person name="Ng V."/>
            <person name="Clum A."/>
            <person name="Ohm R."/>
            <person name="Martin F."/>
            <person name="Silar P."/>
            <person name="Natvig D."/>
            <person name="Lalanne C."/>
            <person name="Gautier V."/>
            <person name="Ament-Velasquez S.L."/>
            <person name="Kruys A."/>
            <person name="Hutchinson M.I."/>
            <person name="Powell A.J."/>
            <person name="Barry K."/>
            <person name="Miller A.N."/>
            <person name="Grigoriev I.V."/>
            <person name="Debuchy R."/>
            <person name="Gladieux P."/>
            <person name="Thoren M.H."/>
            <person name="Johannesson H."/>
        </authorList>
    </citation>
    <scope>NUCLEOTIDE SEQUENCE</scope>
    <source>
        <strain evidence="3">PSN309</strain>
    </source>
</reference>
<dbReference type="InterPro" id="IPR036872">
    <property type="entry name" value="CH_dom_sf"/>
</dbReference>
<dbReference type="Gene3D" id="1.10.418.10">
    <property type="entry name" value="Calponin-like domain"/>
    <property type="match status" value="1"/>
</dbReference>
<comment type="caution">
    <text evidence="3">The sequence shown here is derived from an EMBL/GenBank/DDBJ whole genome shotgun (WGS) entry which is preliminary data.</text>
</comment>
<dbReference type="GO" id="GO:0005737">
    <property type="term" value="C:cytoplasm"/>
    <property type="evidence" value="ECO:0007669"/>
    <property type="project" value="TreeGrafter"/>
</dbReference>
<evidence type="ECO:0000256" key="2">
    <source>
        <dbReference type="SAM" id="MobiDB-lite"/>
    </source>
</evidence>
<proteinExistence type="predicted"/>
<organism evidence="3 4">
    <name type="scientific">Podospora australis</name>
    <dbReference type="NCBI Taxonomy" id="1536484"/>
    <lineage>
        <taxon>Eukaryota</taxon>
        <taxon>Fungi</taxon>
        <taxon>Dikarya</taxon>
        <taxon>Ascomycota</taxon>
        <taxon>Pezizomycotina</taxon>
        <taxon>Sordariomycetes</taxon>
        <taxon>Sordariomycetidae</taxon>
        <taxon>Sordariales</taxon>
        <taxon>Podosporaceae</taxon>
        <taxon>Podospora</taxon>
    </lineage>
</organism>
<gene>
    <name evidence="3" type="ORF">QBC35DRAFT_502272</name>
</gene>
<dbReference type="CDD" id="cd22211">
    <property type="entry name" value="HkD_SF"/>
    <property type="match status" value="1"/>
</dbReference>
<feature type="coiled-coil region" evidence="1">
    <location>
        <begin position="652"/>
        <end position="686"/>
    </location>
</feature>
<dbReference type="GO" id="GO:0051959">
    <property type="term" value="F:dynein light intermediate chain binding"/>
    <property type="evidence" value="ECO:0007669"/>
    <property type="project" value="TreeGrafter"/>
</dbReference>
<feature type="region of interest" description="Disordered" evidence="2">
    <location>
        <begin position="419"/>
        <end position="448"/>
    </location>
</feature>
<dbReference type="GO" id="GO:0031122">
    <property type="term" value="P:cytoplasmic microtubule organization"/>
    <property type="evidence" value="ECO:0007669"/>
    <property type="project" value="TreeGrafter"/>
</dbReference>